<protein>
    <submittedName>
        <fullName evidence="1">Uncharacterized protein</fullName>
    </submittedName>
</protein>
<evidence type="ECO:0000313" key="2">
    <source>
        <dbReference type="Proteomes" id="UP000294360"/>
    </source>
</evidence>
<organism evidence="1 2">
    <name type="scientific">Methylocella tundrae</name>
    <dbReference type="NCBI Taxonomy" id="227605"/>
    <lineage>
        <taxon>Bacteria</taxon>
        <taxon>Pseudomonadati</taxon>
        <taxon>Pseudomonadota</taxon>
        <taxon>Alphaproteobacteria</taxon>
        <taxon>Hyphomicrobiales</taxon>
        <taxon>Beijerinckiaceae</taxon>
        <taxon>Methylocella</taxon>
    </lineage>
</organism>
<dbReference type="KEGG" id="mtun:MTUNDRAET4_0272.1"/>
<keyword evidence="1" id="KW-0614">Plasmid</keyword>
<dbReference type="Proteomes" id="UP000294360">
    <property type="component" value="Plasmid 2"/>
</dbReference>
<sequence length="91" mass="10639">MTDNLAKRKRCNNLIAAIVSFRRSKEFNGLNLLRVRQSLINWVLVSDHSSFFPDTRKRHMRPKWFFVCLIEGSEKVFLQSTKLICSGALRP</sequence>
<gene>
    <name evidence="1" type="ORF">MTUNDRAET4_0272</name>
</gene>
<evidence type="ECO:0000313" key="1">
    <source>
        <dbReference type="EMBL" id="VFU16635.1"/>
    </source>
</evidence>
<geneLocation type="plasmid" evidence="1 2">
    <name>2</name>
</geneLocation>
<reference evidence="1 2" key="1">
    <citation type="submission" date="2019-03" db="EMBL/GenBank/DDBJ databases">
        <authorList>
            <person name="Kox A.R. M."/>
        </authorList>
    </citation>
    <scope>NUCLEOTIDE SEQUENCE [LARGE SCALE GENOMIC DNA]</scope>
    <source>
        <strain evidence="1">MTUNDRAET4 annotated genome</strain>
        <plasmid evidence="2">2</plasmid>
    </source>
</reference>
<name>A0A4U8Z707_METTU</name>
<accession>A0A4U8Z707</accession>
<dbReference type="EMBL" id="LR536451">
    <property type="protein sequence ID" value="VFU16635.1"/>
    <property type="molecule type" value="Genomic_DNA"/>
</dbReference>
<proteinExistence type="predicted"/>
<dbReference type="AlphaFoldDB" id="A0A4U8Z707"/>